<comment type="caution">
    <text evidence="1">The sequence shown here is derived from an EMBL/GenBank/DDBJ whole genome shotgun (WGS) entry which is preliminary data.</text>
</comment>
<organism evidence="1 2">
    <name type="scientific">Araneus ventricosus</name>
    <name type="common">Orbweaver spider</name>
    <name type="synonym">Epeira ventricosa</name>
    <dbReference type="NCBI Taxonomy" id="182803"/>
    <lineage>
        <taxon>Eukaryota</taxon>
        <taxon>Metazoa</taxon>
        <taxon>Ecdysozoa</taxon>
        <taxon>Arthropoda</taxon>
        <taxon>Chelicerata</taxon>
        <taxon>Arachnida</taxon>
        <taxon>Araneae</taxon>
        <taxon>Araneomorphae</taxon>
        <taxon>Entelegynae</taxon>
        <taxon>Araneoidea</taxon>
        <taxon>Araneidae</taxon>
        <taxon>Araneus</taxon>
    </lineage>
</organism>
<evidence type="ECO:0000313" key="2">
    <source>
        <dbReference type="Proteomes" id="UP000499080"/>
    </source>
</evidence>
<dbReference type="PANTHER" id="PTHR47331">
    <property type="entry name" value="PHD-TYPE DOMAIN-CONTAINING PROTEIN"/>
    <property type="match status" value="1"/>
</dbReference>
<protein>
    <submittedName>
        <fullName evidence="1">Uncharacterized protein</fullName>
    </submittedName>
</protein>
<dbReference type="AlphaFoldDB" id="A0A4Y2HC48"/>
<accession>A0A4Y2HC48</accession>
<dbReference type="PANTHER" id="PTHR47331:SF5">
    <property type="entry name" value="RIBONUCLEASE H"/>
    <property type="match status" value="1"/>
</dbReference>
<gene>
    <name evidence="1" type="ORF">AVEN_38390_1</name>
</gene>
<dbReference type="OrthoDB" id="8065733at2759"/>
<keyword evidence="2" id="KW-1185">Reference proteome</keyword>
<proteinExistence type="predicted"/>
<evidence type="ECO:0000313" key="1">
    <source>
        <dbReference type="EMBL" id="GBM62857.1"/>
    </source>
</evidence>
<reference evidence="1 2" key="1">
    <citation type="journal article" date="2019" name="Sci. Rep.">
        <title>Orb-weaving spider Araneus ventricosus genome elucidates the spidroin gene catalogue.</title>
        <authorList>
            <person name="Kono N."/>
            <person name="Nakamura H."/>
            <person name="Ohtoshi R."/>
            <person name="Moran D.A.P."/>
            <person name="Shinohara A."/>
            <person name="Yoshida Y."/>
            <person name="Fujiwara M."/>
            <person name="Mori M."/>
            <person name="Tomita M."/>
            <person name="Arakawa K."/>
        </authorList>
    </citation>
    <scope>NUCLEOTIDE SEQUENCE [LARGE SCALE GENOMIC DNA]</scope>
</reference>
<dbReference type="EMBL" id="BGPR01001839">
    <property type="protein sequence ID" value="GBM62857.1"/>
    <property type="molecule type" value="Genomic_DNA"/>
</dbReference>
<sequence length="151" mass="17397">MNQKHLENNTEHFLSTHKGDETGRYIVKLPMIEGKRSALGDSKEIAERRLNLLWKRLDKNKTMATQYKAFIDEYFQFNHMERILDSVDPKSNEYYIPHHAVFPPESTSTPLRVVCDASANSSNGVSLNSILLNGGTVQQEPIFYHFEIQNL</sequence>
<dbReference type="Proteomes" id="UP000499080">
    <property type="component" value="Unassembled WGS sequence"/>
</dbReference>
<name>A0A4Y2HC48_ARAVE</name>